<dbReference type="EMBL" id="AMPO01000004">
    <property type="protein sequence ID" value="EKF85888.1"/>
    <property type="molecule type" value="Genomic_DNA"/>
</dbReference>
<evidence type="ECO:0000313" key="3">
    <source>
        <dbReference type="Proteomes" id="UP000007360"/>
    </source>
</evidence>
<gene>
    <name evidence="2" type="ORF">A994_05361</name>
</gene>
<comment type="caution">
    <text evidence="2">The sequence shown here is derived from an EMBL/GenBank/DDBJ whole genome shotgun (WGS) entry which is preliminary data.</text>
</comment>
<organism evidence="2 3">
    <name type="scientific">Methanobacterium formicicum (strain DSM 3637 / PP1)</name>
    <dbReference type="NCBI Taxonomy" id="1204725"/>
    <lineage>
        <taxon>Archaea</taxon>
        <taxon>Methanobacteriati</taxon>
        <taxon>Methanobacteriota</taxon>
        <taxon>Methanomada group</taxon>
        <taxon>Methanobacteria</taxon>
        <taxon>Methanobacteriales</taxon>
        <taxon>Methanobacteriaceae</taxon>
        <taxon>Methanobacterium</taxon>
    </lineage>
</organism>
<reference evidence="2 3" key="1">
    <citation type="journal article" date="2012" name="J. Bacteriol.">
        <title>Draft genome sequence of Methanobacterium formicicum DSM 3637, an archaebacterium isolated from the methane producer amoeba Pelomyxa palustris.</title>
        <authorList>
            <person name="Gutierrez G."/>
        </authorList>
    </citation>
    <scope>NUCLEOTIDE SEQUENCE [LARGE SCALE GENOMIC DNA]</scope>
    <source>
        <strain evidence="3">DSM 3637 / PP1</strain>
    </source>
</reference>
<evidence type="ECO:0000313" key="2">
    <source>
        <dbReference type="EMBL" id="EKF85888.1"/>
    </source>
</evidence>
<name>K2R038_METFP</name>
<dbReference type="AlphaFoldDB" id="K2R038"/>
<sequence>MTVFMSFKNLNSQDKKLVLKTFFLNYYVRLIVWIFPFQKVREITGNMGKRHNNGKINFHKLIWAVNVTSHFVIRSTCLTNALTGQILLQQHGYKPRLLIGVIYNEEFEAHAWLEYDKKVVLGKSEKDFTPLADIK</sequence>
<feature type="domain" description="Microcin J25-processing protein McjB C-terminal" evidence="1">
    <location>
        <begin position="29"/>
        <end position="132"/>
    </location>
</feature>
<evidence type="ECO:0000259" key="1">
    <source>
        <dbReference type="Pfam" id="PF13471"/>
    </source>
</evidence>
<proteinExistence type="predicted"/>
<dbReference type="Proteomes" id="UP000007360">
    <property type="component" value="Unassembled WGS sequence"/>
</dbReference>
<dbReference type="InterPro" id="IPR053521">
    <property type="entry name" value="McjB-like"/>
</dbReference>
<keyword evidence="3" id="KW-1185">Reference proteome</keyword>
<dbReference type="InterPro" id="IPR032708">
    <property type="entry name" value="McjB_C"/>
</dbReference>
<dbReference type="Pfam" id="PF13471">
    <property type="entry name" value="Transglut_core3"/>
    <property type="match status" value="1"/>
</dbReference>
<dbReference type="NCBIfam" id="NF033537">
    <property type="entry name" value="lasso_biosyn_B2"/>
    <property type="match status" value="1"/>
</dbReference>
<accession>K2R038</accession>
<protein>
    <recommendedName>
        <fullName evidence="1">Microcin J25-processing protein McjB C-terminal domain-containing protein</fullName>
    </recommendedName>
</protein>